<proteinExistence type="predicted"/>
<dbReference type="Gene3D" id="1.10.1330.10">
    <property type="entry name" value="Dockerin domain"/>
    <property type="match status" value="2"/>
</dbReference>
<dbReference type="GO" id="GO:0000272">
    <property type="term" value="P:polysaccharide catabolic process"/>
    <property type="evidence" value="ECO:0007669"/>
    <property type="project" value="InterPro"/>
</dbReference>
<dbReference type="InterPro" id="IPR055151">
    <property type="entry name" value="GH113"/>
</dbReference>
<dbReference type="InterPro" id="IPR036439">
    <property type="entry name" value="Dockerin_dom_sf"/>
</dbReference>
<dbReference type="KEGG" id="mcad:Pan265_13960"/>
<dbReference type="Proteomes" id="UP000320386">
    <property type="component" value="Chromosome"/>
</dbReference>
<name>A0A518BX54_9BACT</name>
<dbReference type="EMBL" id="CP036280">
    <property type="protein sequence ID" value="QDU71546.1"/>
    <property type="molecule type" value="Genomic_DNA"/>
</dbReference>
<sequence>MSVLSLGLSADGWANLTYEPGHDPGLGFNTVSWWNYGWDGPTVWANEVQRMYDYGLREVSLSPLRFVTPGTGQIASSSQRAPDLEHVEAAVARATSLGMTVTVNPFVELENFSTWRGFYNPTPGSNEAETFWDDYTTYVVDVAEMAETYGVDAMTIGTELKTLVQDSGHNTDLTSLIDQVDAVFSGQIGYAANWDNFTNSNLTATVWDHPAVDFVGIDAYFRVVTPEEADNSDSGDFEGLVVSRWTELIDTIILPFAQARQGGDGLPVKFTEYGATPFNRGIAIASEGHTVDLDEQLKGFRGLLRALDGYGDVIESLHVWQWGMPGSYNSEFHIDPARTSNISGGFDESLNRRLGQMLVDYAANPFIPGDYNGDGVVDASDIDLLMSNLGDDSFDLDGDGQADAADLTMLVEEVLNTAFGDANLDRRVDLLDLSALAASFEDAAGWSSGDFNGDGVADLLDLSTLASSFGFESLVPEPAAASVVSMLVVLTGRRGLSHC</sequence>
<organism evidence="1 2">
    <name type="scientific">Mucisphaera calidilacus</name>
    <dbReference type="NCBI Taxonomy" id="2527982"/>
    <lineage>
        <taxon>Bacteria</taxon>
        <taxon>Pseudomonadati</taxon>
        <taxon>Planctomycetota</taxon>
        <taxon>Phycisphaerae</taxon>
        <taxon>Phycisphaerales</taxon>
        <taxon>Phycisphaeraceae</taxon>
        <taxon>Mucisphaera</taxon>
    </lineage>
</organism>
<dbReference type="SUPFAM" id="SSF63446">
    <property type="entry name" value="Type I dockerin domain"/>
    <property type="match status" value="2"/>
</dbReference>
<dbReference type="Pfam" id="PF22612">
    <property type="entry name" value="GH113"/>
    <property type="match status" value="1"/>
</dbReference>
<keyword evidence="2" id="KW-1185">Reference proteome</keyword>
<reference evidence="1 2" key="1">
    <citation type="submission" date="2019-02" db="EMBL/GenBank/DDBJ databases">
        <title>Deep-cultivation of Planctomycetes and their phenomic and genomic characterization uncovers novel biology.</title>
        <authorList>
            <person name="Wiegand S."/>
            <person name="Jogler M."/>
            <person name="Boedeker C."/>
            <person name="Pinto D."/>
            <person name="Vollmers J."/>
            <person name="Rivas-Marin E."/>
            <person name="Kohn T."/>
            <person name="Peeters S.H."/>
            <person name="Heuer A."/>
            <person name="Rast P."/>
            <person name="Oberbeckmann S."/>
            <person name="Bunk B."/>
            <person name="Jeske O."/>
            <person name="Meyerdierks A."/>
            <person name="Storesund J.E."/>
            <person name="Kallscheuer N."/>
            <person name="Luecker S."/>
            <person name="Lage O.M."/>
            <person name="Pohl T."/>
            <person name="Merkel B.J."/>
            <person name="Hornburger P."/>
            <person name="Mueller R.-W."/>
            <person name="Bruemmer F."/>
            <person name="Labrenz M."/>
            <person name="Spormann A.M."/>
            <person name="Op den Camp H."/>
            <person name="Overmann J."/>
            <person name="Amann R."/>
            <person name="Jetten M.S.M."/>
            <person name="Mascher T."/>
            <person name="Medema M.H."/>
            <person name="Devos D.P."/>
            <person name="Kaster A.-K."/>
            <person name="Ovreas L."/>
            <person name="Rohde M."/>
            <person name="Galperin M.Y."/>
            <person name="Jogler C."/>
        </authorList>
    </citation>
    <scope>NUCLEOTIDE SEQUENCE [LARGE SCALE GENOMIC DNA]</scope>
    <source>
        <strain evidence="1 2">Pan265</strain>
    </source>
</reference>
<evidence type="ECO:0000313" key="1">
    <source>
        <dbReference type="EMBL" id="QDU71546.1"/>
    </source>
</evidence>
<dbReference type="CDD" id="cd14256">
    <property type="entry name" value="Dockerin_I"/>
    <property type="match status" value="1"/>
</dbReference>
<dbReference type="AlphaFoldDB" id="A0A518BX54"/>
<dbReference type="SUPFAM" id="SSF51445">
    <property type="entry name" value="(Trans)glycosidases"/>
    <property type="match status" value="1"/>
</dbReference>
<accession>A0A518BX54</accession>
<gene>
    <name evidence="1" type="ORF">Pan265_13960</name>
</gene>
<dbReference type="Gene3D" id="3.20.20.80">
    <property type="entry name" value="Glycosidases"/>
    <property type="match status" value="1"/>
</dbReference>
<evidence type="ECO:0000313" key="2">
    <source>
        <dbReference type="Proteomes" id="UP000320386"/>
    </source>
</evidence>
<protein>
    <submittedName>
        <fullName evidence="1">Uncharacterized protein</fullName>
    </submittedName>
</protein>
<dbReference type="InterPro" id="IPR017853">
    <property type="entry name" value="GH"/>
</dbReference>